<dbReference type="PANTHER" id="PTHR43581:SF2">
    <property type="entry name" value="EXCINUCLEASE ATPASE SUBUNIT"/>
    <property type="match status" value="1"/>
</dbReference>
<dbReference type="Gene3D" id="3.40.50.300">
    <property type="entry name" value="P-loop containing nucleotide triphosphate hydrolases"/>
    <property type="match status" value="1"/>
</dbReference>
<protein>
    <submittedName>
        <fullName evidence="4">DUF3696 domain-containing protein</fullName>
    </submittedName>
</protein>
<dbReference type="Proteomes" id="UP001219956">
    <property type="component" value="Unassembled WGS sequence"/>
</dbReference>
<proteinExistence type="predicted"/>
<feature type="domain" description="Endonuclease GajA/Old nuclease/RecF-like AAA" evidence="2">
    <location>
        <begin position="1"/>
        <end position="47"/>
    </location>
</feature>
<sequence>MLIKELTLKNFKSVKDQTIQLEPLTVLTGLNGSGKSSILQAISLIKQSIDSNQLGNQLVLNGPWIQLGRTEDVLFEGADSELISISIEVDGKKNSWLADATPNLDTLDASFEGDLHSLKTGLQNFQFIQADRLTPAVRYQQATSADQELGRLGPHGEYTVDYLSRHEDMKISSSRCYPESRLRSEEEKDLMRTIAPTDRLWDVTSAWLQQLSPGVRPIARVIDITDATSLRFEYTGLSREAKSREHKPTNVGFGLTYSLPIIVSCLSAPAGAVLLLENPEAHLHPRGQSALGLLLSLCANDGVNIIVETHSDHLLNGIRLAAKRKDILASDVAVHFFTRDIATGLTTCQSPNLLDNGRFDDWPSGFFDEWGNALDELLGE</sequence>
<evidence type="ECO:0000259" key="2">
    <source>
        <dbReference type="Pfam" id="PF13175"/>
    </source>
</evidence>
<dbReference type="SUPFAM" id="SSF52540">
    <property type="entry name" value="P-loop containing nucleoside triphosphate hydrolases"/>
    <property type="match status" value="1"/>
</dbReference>
<feature type="domain" description="ATPase AAA-type core" evidence="3">
    <location>
        <begin position="248"/>
        <end position="316"/>
    </location>
</feature>
<keyword evidence="5" id="KW-1185">Reference proteome</keyword>
<dbReference type="PIRSF" id="PIRSF034888">
    <property type="entry name" value="P-loop_UCP034888"/>
    <property type="match status" value="1"/>
</dbReference>
<dbReference type="EMBL" id="JAQQLF010000009">
    <property type="protein sequence ID" value="MDC7717319.1"/>
    <property type="molecule type" value="Genomic_DNA"/>
</dbReference>
<dbReference type="Pfam" id="PF13304">
    <property type="entry name" value="AAA_21"/>
    <property type="match status" value="1"/>
</dbReference>
<evidence type="ECO:0000259" key="3">
    <source>
        <dbReference type="Pfam" id="PF13304"/>
    </source>
</evidence>
<dbReference type="InterPro" id="IPR014592">
    <property type="entry name" value="P-loop_UCP034888"/>
</dbReference>
<evidence type="ECO:0000313" key="4">
    <source>
        <dbReference type="EMBL" id="MDC7717319.1"/>
    </source>
</evidence>
<evidence type="ECO:0000313" key="5">
    <source>
        <dbReference type="Proteomes" id="UP001219956"/>
    </source>
</evidence>
<dbReference type="PANTHER" id="PTHR43581">
    <property type="entry name" value="ATP/GTP PHOSPHATASE"/>
    <property type="match status" value="1"/>
</dbReference>
<dbReference type="Pfam" id="PF12476">
    <property type="entry name" value="DUF3696"/>
    <property type="match status" value="1"/>
</dbReference>
<gene>
    <name evidence="4" type="ORF">PQU95_08865</name>
</gene>
<dbReference type="InterPro" id="IPR051396">
    <property type="entry name" value="Bact_Antivir_Def_Nuclease"/>
</dbReference>
<organism evidence="4 5">
    <name type="scientific">Vogesella aquatica</name>
    <dbReference type="NCBI Taxonomy" id="2984206"/>
    <lineage>
        <taxon>Bacteria</taxon>
        <taxon>Pseudomonadati</taxon>
        <taxon>Pseudomonadota</taxon>
        <taxon>Betaproteobacteria</taxon>
        <taxon>Neisseriales</taxon>
        <taxon>Chromobacteriaceae</taxon>
        <taxon>Vogesella</taxon>
    </lineage>
</organism>
<comment type="caution">
    <text evidence="4">The sequence shown here is derived from an EMBL/GenBank/DDBJ whole genome shotgun (WGS) entry which is preliminary data.</text>
</comment>
<dbReference type="InterPro" id="IPR003959">
    <property type="entry name" value="ATPase_AAA_core"/>
</dbReference>
<dbReference type="InterPro" id="IPR027417">
    <property type="entry name" value="P-loop_NTPase"/>
</dbReference>
<name>A0ABT5J0F6_9NEIS</name>
<dbReference type="Pfam" id="PF13175">
    <property type="entry name" value="AAA_15"/>
    <property type="match status" value="1"/>
</dbReference>
<evidence type="ECO:0000259" key="1">
    <source>
        <dbReference type="Pfam" id="PF12476"/>
    </source>
</evidence>
<accession>A0ABT5J0F6</accession>
<feature type="domain" description="DUF3696" evidence="1">
    <location>
        <begin position="329"/>
        <end position="377"/>
    </location>
</feature>
<dbReference type="RefSeq" id="WP_272751653.1">
    <property type="nucleotide sequence ID" value="NZ_JAQQLF010000009.1"/>
</dbReference>
<dbReference type="InterPro" id="IPR041685">
    <property type="entry name" value="AAA_GajA/Old/RecF-like"/>
</dbReference>
<reference evidence="4 5" key="1">
    <citation type="submission" date="2023-01" db="EMBL/GenBank/DDBJ databases">
        <title>Novel species of the genus Vogesella isolated from rivers.</title>
        <authorList>
            <person name="Lu H."/>
        </authorList>
    </citation>
    <scope>NUCLEOTIDE SEQUENCE [LARGE SCALE GENOMIC DNA]</scope>
    <source>
        <strain evidence="4 5">DC21W</strain>
    </source>
</reference>
<dbReference type="InterPro" id="IPR022532">
    <property type="entry name" value="DUF3696"/>
</dbReference>